<reference evidence="2 3" key="1">
    <citation type="submission" date="2019-04" db="EMBL/GenBank/DDBJ databases">
        <title>Annotation for the trematode Fasciola gigantica.</title>
        <authorList>
            <person name="Choi Y.-J."/>
        </authorList>
    </citation>
    <scope>NUCLEOTIDE SEQUENCE [LARGE SCALE GENOMIC DNA]</scope>
    <source>
        <strain evidence="2">Uganda_cow_1</strain>
    </source>
</reference>
<proteinExistence type="predicted"/>
<feature type="region of interest" description="Disordered" evidence="1">
    <location>
        <begin position="1"/>
        <end position="85"/>
    </location>
</feature>
<dbReference type="AlphaFoldDB" id="A0A504YUQ9"/>
<name>A0A504YUQ9_FASGI</name>
<sequence>MRTVVSISARPPGKSRTKVEGSDSTRATIEANTRTTKTSAPKLRRSRRSLDATYSHGSTTRGRTQNEAYHDRRETTHQATSTAKQPRKHLGVILLDTLAELMTRGKHLPLGAVVVSYLEQTTTEHRPMGMFVKTGMEDNRWSRVPVTFEKEITYGIPPMILAYHPVSVAGGSFLGWYGADAMCREMAEQRLGITGFRVFLADQNLPLERVIPWPMFKVPVINLAVSWSNRIPAGIFSPILHSILRKSARLPHKMLR</sequence>
<feature type="compositionally biased region" description="Polar residues" evidence="1">
    <location>
        <begin position="55"/>
        <end position="67"/>
    </location>
</feature>
<accession>A0A504YUQ9</accession>
<dbReference type="OrthoDB" id="6278501at2759"/>
<dbReference type="STRING" id="46835.A0A504YUQ9"/>
<keyword evidence="3" id="KW-1185">Reference proteome</keyword>
<protein>
    <submittedName>
        <fullName evidence="2">Uncharacterized protein</fullName>
    </submittedName>
</protein>
<dbReference type="EMBL" id="SUNJ01005253">
    <property type="protein sequence ID" value="TPP63771.1"/>
    <property type="molecule type" value="Genomic_DNA"/>
</dbReference>
<evidence type="ECO:0000313" key="3">
    <source>
        <dbReference type="Proteomes" id="UP000316759"/>
    </source>
</evidence>
<dbReference type="Proteomes" id="UP000316759">
    <property type="component" value="Unassembled WGS sequence"/>
</dbReference>
<organism evidence="2 3">
    <name type="scientific">Fasciola gigantica</name>
    <name type="common">Giant liver fluke</name>
    <dbReference type="NCBI Taxonomy" id="46835"/>
    <lineage>
        <taxon>Eukaryota</taxon>
        <taxon>Metazoa</taxon>
        <taxon>Spiralia</taxon>
        <taxon>Lophotrochozoa</taxon>
        <taxon>Platyhelminthes</taxon>
        <taxon>Trematoda</taxon>
        <taxon>Digenea</taxon>
        <taxon>Plagiorchiida</taxon>
        <taxon>Echinostomata</taxon>
        <taxon>Echinostomatoidea</taxon>
        <taxon>Fasciolidae</taxon>
        <taxon>Fasciola</taxon>
    </lineage>
</organism>
<feature type="compositionally biased region" description="Polar residues" evidence="1">
    <location>
        <begin position="24"/>
        <end position="39"/>
    </location>
</feature>
<evidence type="ECO:0000313" key="2">
    <source>
        <dbReference type="EMBL" id="TPP63771.1"/>
    </source>
</evidence>
<comment type="caution">
    <text evidence="2">The sequence shown here is derived from an EMBL/GenBank/DDBJ whole genome shotgun (WGS) entry which is preliminary data.</text>
</comment>
<evidence type="ECO:0000256" key="1">
    <source>
        <dbReference type="SAM" id="MobiDB-lite"/>
    </source>
</evidence>
<gene>
    <name evidence="2" type="ORF">FGIG_07658</name>
</gene>